<gene>
    <name evidence="6" type="ORF">UFOVP48_94</name>
</gene>
<dbReference type="Gene3D" id="3.40.50.300">
    <property type="entry name" value="P-loop containing nucleotide triphosphate hydrolases"/>
    <property type="match status" value="1"/>
</dbReference>
<evidence type="ECO:0000313" key="6">
    <source>
        <dbReference type="EMBL" id="CAB4123846.1"/>
    </source>
</evidence>
<dbReference type="EMBL" id="LR796172">
    <property type="protein sequence ID" value="CAB4123846.1"/>
    <property type="molecule type" value="Genomic_DNA"/>
</dbReference>
<evidence type="ECO:0000256" key="3">
    <source>
        <dbReference type="ARBA" id="ARBA00022840"/>
    </source>
</evidence>
<dbReference type="InterPro" id="IPR035421">
    <property type="entry name" value="Terminase_6C"/>
</dbReference>
<organism evidence="6">
    <name type="scientific">uncultured Caudovirales phage</name>
    <dbReference type="NCBI Taxonomy" id="2100421"/>
    <lineage>
        <taxon>Viruses</taxon>
        <taxon>Duplodnaviria</taxon>
        <taxon>Heunggongvirae</taxon>
        <taxon>Uroviricota</taxon>
        <taxon>Caudoviricetes</taxon>
        <taxon>Peduoviridae</taxon>
        <taxon>Maltschvirus</taxon>
        <taxon>Maltschvirus maltsch</taxon>
    </lineage>
</organism>
<keyword evidence="4" id="KW-0231">Viral genome packaging</keyword>
<dbReference type="Pfam" id="PF17289">
    <property type="entry name" value="Terminase_6C"/>
    <property type="match status" value="1"/>
</dbReference>
<dbReference type="NCBIfam" id="TIGR01630">
    <property type="entry name" value="psiM2_ORF9"/>
    <property type="match status" value="1"/>
</dbReference>
<accession>A0A6J5KRH2</accession>
<name>A0A6J5KRH2_9CAUD</name>
<keyword evidence="2" id="KW-0547">Nucleotide-binding</keyword>
<evidence type="ECO:0000256" key="4">
    <source>
        <dbReference type="ARBA" id="ARBA00023219"/>
    </source>
</evidence>
<proteinExistence type="predicted"/>
<dbReference type="GO" id="GO:0005524">
    <property type="term" value="F:ATP binding"/>
    <property type="evidence" value="ECO:0007669"/>
    <property type="project" value="UniProtKB-KW"/>
</dbReference>
<feature type="domain" description="Terminase large subunit gp17-like C-terminal" evidence="5">
    <location>
        <begin position="305"/>
        <end position="451"/>
    </location>
</feature>
<sequence length="480" mass="54566">MFDELEERKRVQLAQDDFLAFIAALDKTYKFGKHLKRLGALLMDVEQNVKNRIAVSMAPRMGKSQMISIYYPAWYLGKHPDHKVIVASHTADLALVMARKVRNLINTAEYKRIFPQTAIAADAKAAGQWNTTRGGEYFSIGVGGALAGRGAHLIIADDPLSEQDIKAGNTNSLDNTYEWFSAGLRTRLMPEGKICVLHTRWHQRDLIGRLLKDSAMNEGGDDYEAFEFPAILNEGTENEKSIWPEQWSLEALQQTRASMHHIMWQWYAQYQQNPTASEAAIIKREWIRWWTKDQPPPIDFLVQSFDTALTTKQRSDFSVCHTWGVWTNDDDGSTNVILLNKVKGKYEFPELKAMAHEQYNEWQPDSVIVEAKASGQPLIDEMRRSGIFVQDFSPGKGQDKIARLNAVSDLFASGHVWFPETGWAAATVEEILAFPSGEHDDEVDTMTLALARVRNGGLLRIRTDHEDNEAFRPSRRQAYY</sequence>
<evidence type="ECO:0000259" key="5">
    <source>
        <dbReference type="Pfam" id="PF17289"/>
    </source>
</evidence>
<keyword evidence="1" id="KW-1188">Viral release from host cell</keyword>
<evidence type="ECO:0000256" key="2">
    <source>
        <dbReference type="ARBA" id="ARBA00022741"/>
    </source>
</evidence>
<reference evidence="6" key="1">
    <citation type="submission" date="2020-04" db="EMBL/GenBank/DDBJ databases">
        <authorList>
            <person name="Chiriac C."/>
            <person name="Salcher M."/>
            <person name="Ghai R."/>
            <person name="Kavagutti S V."/>
        </authorList>
    </citation>
    <scope>NUCLEOTIDE SEQUENCE</scope>
</reference>
<dbReference type="Gene3D" id="3.30.420.240">
    <property type="match status" value="1"/>
</dbReference>
<dbReference type="InterPro" id="IPR006517">
    <property type="entry name" value="Phage_terminase_lsu-like_C"/>
</dbReference>
<evidence type="ECO:0000256" key="1">
    <source>
        <dbReference type="ARBA" id="ARBA00022612"/>
    </source>
</evidence>
<protein>
    <submittedName>
        <fullName evidence="6">Archaeophage PsiM2, terminase large subunit</fullName>
    </submittedName>
</protein>
<keyword evidence="3" id="KW-0067">ATP-binding</keyword>
<dbReference type="InterPro" id="IPR027417">
    <property type="entry name" value="P-loop_NTPase"/>
</dbReference>